<dbReference type="SUPFAM" id="SSF51445">
    <property type="entry name" value="(Trans)glycosidases"/>
    <property type="match status" value="1"/>
</dbReference>
<dbReference type="Pfam" id="PF02922">
    <property type="entry name" value="CBM_48"/>
    <property type="match status" value="1"/>
</dbReference>
<dbReference type="RefSeq" id="WP_200273101.1">
    <property type="nucleotide sequence ID" value="NZ_JAENIJ010000036.1"/>
</dbReference>
<organism evidence="3 4">
    <name type="scientific">Luteolibacter pohnpeiensis</name>
    <dbReference type="NCBI Taxonomy" id="454153"/>
    <lineage>
        <taxon>Bacteria</taxon>
        <taxon>Pseudomonadati</taxon>
        <taxon>Verrucomicrobiota</taxon>
        <taxon>Verrucomicrobiia</taxon>
        <taxon>Verrucomicrobiales</taxon>
        <taxon>Verrucomicrobiaceae</taxon>
        <taxon>Luteolibacter</taxon>
    </lineage>
</organism>
<dbReference type="Gene3D" id="3.20.20.80">
    <property type="entry name" value="Glycosidases"/>
    <property type="match status" value="1"/>
</dbReference>
<dbReference type="InterPro" id="IPR004193">
    <property type="entry name" value="Glyco_hydro_13_N"/>
</dbReference>
<dbReference type="InterPro" id="IPR037439">
    <property type="entry name" value="Branching_enzy"/>
</dbReference>
<dbReference type="PIRSF" id="PIRSF000463">
    <property type="entry name" value="GlgB"/>
    <property type="match status" value="1"/>
</dbReference>
<dbReference type="EMBL" id="JAENIJ010000036">
    <property type="protein sequence ID" value="MBK1884166.1"/>
    <property type="molecule type" value="Genomic_DNA"/>
</dbReference>
<dbReference type="InterPro" id="IPR013780">
    <property type="entry name" value="Glyco_hydro_b"/>
</dbReference>
<evidence type="ECO:0000256" key="1">
    <source>
        <dbReference type="ARBA" id="ARBA00008061"/>
    </source>
</evidence>
<feature type="domain" description="Glycosyl hydrolase family 13 catalytic" evidence="2">
    <location>
        <begin position="119"/>
        <end position="459"/>
    </location>
</feature>
<dbReference type="SMART" id="SM00642">
    <property type="entry name" value="Aamy"/>
    <property type="match status" value="1"/>
</dbReference>
<protein>
    <recommendedName>
        <fullName evidence="2">Glycosyl hydrolase family 13 catalytic domain-containing protein</fullName>
    </recommendedName>
</protein>
<dbReference type="SUPFAM" id="SSF51011">
    <property type="entry name" value="Glycosyl hydrolase domain"/>
    <property type="match status" value="1"/>
</dbReference>
<dbReference type="SUPFAM" id="SSF81296">
    <property type="entry name" value="E set domains"/>
    <property type="match status" value="1"/>
</dbReference>
<evidence type="ECO:0000259" key="2">
    <source>
        <dbReference type="SMART" id="SM00642"/>
    </source>
</evidence>
<accession>A0A934VSC9</accession>
<comment type="similarity">
    <text evidence="1">Belongs to the glycosyl hydrolase 13 family.</text>
</comment>
<sequence>MSTIPFELFAPYNNEAFLVADFNHWEPIAMTKGEDGYFRIEVDLDDGRYLYRFEITSKSWFYEPDQRVQIADPYATEIDDTEDQNAILEIKNGKRVIGPYEWKNDMTPLPQDHELIIYELLVHDFLGHNPGDLTRGKFTDIIPKLDYLTDLGVNAIELLPVEEYPGENGWGYNPRHFFAVESSYGTPTEYKQMIDACHGHGMRVFKDGVYNHAETSTPLAQIDHDYWFHHDPVDAENNWGPEFNYVKYDENLDLMPARKFIGDVIGHWVHEYHIDGIRFDAVAQLNNFDALRYFCEKGKEISGEKPFTLIAEYIPDDPEVVLPDGPTDACWNESFYFAIKDIVTGAEIDIDTLCDCIDPRRRGYESGVRIVNYLCTHDHNQIMADIGHAGIQGEAAFKRAAMGAVILLTAIGIPMIWAGQEFGHYKDKSTEPAPIDWGLLDGEDNQQLLQLYKALIYLRKTNSALHGNDIDFFHIDPGLPLIAYNRWNGEGARVVTVLNLSDQYLGGYQIPGMPVDGTWKDWTHDCEVQVSDGTLQIDLGEWEAKVFVI</sequence>
<dbReference type="Pfam" id="PF00128">
    <property type="entry name" value="Alpha-amylase"/>
    <property type="match status" value="1"/>
</dbReference>
<dbReference type="InterPro" id="IPR017853">
    <property type="entry name" value="GH"/>
</dbReference>
<proteinExistence type="inferred from homology"/>
<dbReference type="Gene3D" id="2.60.40.10">
    <property type="entry name" value="Immunoglobulins"/>
    <property type="match status" value="1"/>
</dbReference>
<dbReference type="Proteomes" id="UP000603141">
    <property type="component" value="Unassembled WGS sequence"/>
</dbReference>
<comment type="caution">
    <text evidence="3">The sequence shown here is derived from an EMBL/GenBank/DDBJ whole genome shotgun (WGS) entry which is preliminary data.</text>
</comment>
<name>A0A934VSC9_9BACT</name>
<dbReference type="GO" id="GO:0005978">
    <property type="term" value="P:glycogen biosynthetic process"/>
    <property type="evidence" value="ECO:0007669"/>
    <property type="project" value="InterPro"/>
</dbReference>
<reference evidence="3" key="1">
    <citation type="submission" date="2021-01" db="EMBL/GenBank/DDBJ databases">
        <title>Modified the classification status of verrucomicrobia.</title>
        <authorList>
            <person name="Feng X."/>
        </authorList>
    </citation>
    <scope>NUCLEOTIDE SEQUENCE</scope>
    <source>
        <strain evidence="3">KCTC 22041</strain>
    </source>
</reference>
<dbReference type="Gene3D" id="2.60.40.1180">
    <property type="entry name" value="Golgi alpha-mannosidase II"/>
    <property type="match status" value="1"/>
</dbReference>
<dbReference type="InterPro" id="IPR013783">
    <property type="entry name" value="Ig-like_fold"/>
</dbReference>
<keyword evidence="4" id="KW-1185">Reference proteome</keyword>
<dbReference type="InterPro" id="IPR006047">
    <property type="entry name" value="GH13_cat_dom"/>
</dbReference>
<dbReference type="GO" id="GO:0003844">
    <property type="term" value="F:1,4-alpha-glucan branching enzyme activity"/>
    <property type="evidence" value="ECO:0007669"/>
    <property type="project" value="InterPro"/>
</dbReference>
<dbReference type="InterPro" id="IPR014756">
    <property type="entry name" value="Ig_E-set"/>
</dbReference>
<dbReference type="GO" id="GO:0004553">
    <property type="term" value="F:hydrolase activity, hydrolyzing O-glycosyl compounds"/>
    <property type="evidence" value="ECO:0007669"/>
    <property type="project" value="InterPro"/>
</dbReference>
<dbReference type="AlphaFoldDB" id="A0A934VSC9"/>
<evidence type="ECO:0000313" key="3">
    <source>
        <dbReference type="EMBL" id="MBK1884166.1"/>
    </source>
</evidence>
<dbReference type="CDD" id="cd02859">
    <property type="entry name" value="E_set_AMPKbeta_like_N"/>
    <property type="match status" value="1"/>
</dbReference>
<evidence type="ECO:0000313" key="4">
    <source>
        <dbReference type="Proteomes" id="UP000603141"/>
    </source>
</evidence>
<dbReference type="PANTHER" id="PTHR43002">
    <property type="entry name" value="GLYCOGEN DEBRANCHING ENZYME"/>
    <property type="match status" value="1"/>
</dbReference>
<gene>
    <name evidence="3" type="ORF">JIN85_17230</name>
</gene>